<dbReference type="Proteomes" id="UP000831775">
    <property type="component" value="Chromosome"/>
</dbReference>
<dbReference type="PANTHER" id="PTHR30543">
    <property type="entry name" value="CHROMATE REDUCTASE"/>
    <property type="match status" value="1"/>
</dbReference>
<keyword evidence="3" id="KW-1185">Reference proteome</keyword>
<proteinExistence type="predicted"/>
<dbReference type="Pfam" id="PF03358">
    <property type="entry name" value="FMN_red"/>
    <property type="match status" value="1"/>
</dbReference>
<dbReference type="SUPFAM" id="SSF52218">
    <property type="entry name" value="Flavoproteins"/>
    <property type="match status" value="1"/>
</dbReference>
<dbReference type="PANTHER" id="PTHR30543:SF21">
    <property type="entry name" value="NAD(P)H-DEPENDENT FMN REDUCTASE LOT6"/>
    <property type="match status" value="1"/>
</dbReference>
<dbReference type="InterPro" id="IPR005025">
    <property type="entry name" value="FMN_Rdtase-like_dom"/>
</dbReference>
<evidence type="ECO:0000259" key="1">
    <source>
        <dbReference type="Pfam" id="PF03358"/>
    </source>
</evidence>
<protein>
    <submittedName>
        <fullName evidence="2">NAD(P)H-dependent oxidoreductase</fullName>
    </submittedName>
</protein>
<evidence type="ECO:0000313" key="3">
    <source>
        <dbReference type="Proteomes" id="UP000831775"/>
    </source>
</evidence>
<gene>
    <name evidence="2" type="ORF">MUN76_05650</name>
</gene>
<dbReference type="InterPro" id="IPR029039">
    <property type="entry name" value="Flavoprotein-like_sf"/>
</dbReference>
<dbReference type="Gene3D" id="3.40.50.360">
    <property type="match status" value="1"/>
</dbReference>
<evidence type="ECO:0000313" key="2">
    <source>
        <dbReference type="EMBL" id="UOQ61455.1"/>
    </source>
</evidence>
<dbReference type="EMBL" id="CP095043">
    <property type="protein sequence ID" value="UOQ61455.1"/>
    <property type="molecule type" value="Genomic_DNA"/>
</dbReference>
<dbReference type="InterPro" id="IPR050712">
    <property type="entry name" value="NAD(P)H-dep_reductase"/>
</dbReference>
<name>A0ABY4FYS8_9MICO</name>
<feature type="domain" description="NADPH-dependent FMN reductase-like" evidence="1">
    <location>
        <begin position="3"/>
        <end position="141"/>
    </location>
</feature>
<accession>A0ABY4FYS8</accession>
<dbReference type="RefSeq" id="WP_244687926.1">
    <property type="nucleotide sequence ID" value="NZ_CP095043.1"/>
</dbReference>
<sequence length="195" mass="21172">MARIGIIIGSTRPGRNGAAVAQWIAERAQQRDSAEYELIDLADFGLPHLDEALPSAMGQYEHAHTQRWAETVARFDGFIFVTPEYNHSTSGALKDAIDFLGSEWHNKAAGFVGYGVYGGVRAIEHLRLVLSQLQVATVSAAATFNLMTDFENMSSFQPAEYHGPSVTALFDQVEAWSEALIEVRGGGAAEERAAA</sequence>
<organism evidence="2 3">
    <name type="scientific">Leucobacter rhizosphaerae</name>
    <dbReference type="NCBI Taxonomy" id="2932245"/>
    <lineage>
        <taxon>Bacteria</taxon>
        <taxon>Bacillati</taxon>
        <taxon>Actinomycetota</taxon>
        <taxon>Actinomycetes</taxon>
        <taxon>Micrococcales</taxon>
        <taxon>Microbacteriaceae</taxon>
        <taxon>Leucobacter</taxon>
    </lineage>
</organism>
<reference evidence="2 3" key="1">
    <citation type="submission" date="2022-04" db="EMBL/GenBank/DDBJ databases">
        <title>Leucobacter sp. isolated from rhizosphere of onion.</title>
        <authorList>
            <person name="Won M."/>
            <person name="Lee C.-M."/>
            <person name="Woen H.-Y."/>
            <person name="Kwon S.-W."/>
        </authorList>
    </citation>
    <scope>NUCLEOTIDE SEQUENCE [LARGE SCALE GENOMIC DNA]</scope>
    <source>
        <strain evidence="2 3">H25R-14</strain>
    </source>
</reference>